<gene>
    <name evidence="1" type="ORF">WYH_02029</name>
</gene>
<dbReference type="STRING" id="1267766.WYH_02029"/>
<sequence length="117" mass="12535">MSRNIPQPPTPQGGAGFSLSRWGRGLRLGLPLAFLLLTACAAQAPDAVSTAPETPGFLWGLWHGFIFPFAWIGSLFNADIAVYAVPNNGGWYDFGFFLGVTVLGGGSWFSSRSRRGD</sequence>
<accession>A0A0F7KRG8</accession>
<dbReference type="RefSeq" id="WP_328700719.1">
    <property type="nucleotide sequence ID" value="NZ_CP011452.2"/>
</dbReference>
<name>A0A0F7KRG8_9SPHN</name>
<evidence type="ECO:0000313" key="2">
    <source>
        <dbReference type="Proteomes" id="UP000034392"/>
    </source>
</evidence>
<dbReference type="KEGG" id="aay:WYH_02029"/>
<organism evidence="1 2">
    <name type="scientific">Croceibacterium atlanticum</name>
    <dbReference type="NCBI Taxonomy" id="1267766"/>
    <lineage>
        <taxon>Bacteria</taxon>
        <taxon>Pseudomonadati</taxon>
        <taxon>Pseudomonadota</taxon>
        <taxon>Alphaproteobacteria</taxon>
        <taxon>Sphingomonadales</taxon>
        <taxon>Erythrobacteraceae</taxon>
        <taxon>Croceibacterium</taxon>
    </lineage>
</organism>
<evidence type="ECO:0000313" key="1">
    <source>
        <dbReference type="EMBL" id="AKH43063.1"/>
    </source>
</evidence>
<dbReference type="AlphaFoldDB" id="A0A0F7KRG8"/>
<reference evidence="1" key="1">
    <citation type="submission" date="2015-05" db="EMBL/GenBank/DDBJ databases">
        <title>The complete genome of Altererythrobacter atlanticus strain 26DY36.</title>
        <authorList>
            <person name="Wu Y.-H."/>
            <person name="Cheng H."/>
            <person name="Wu X.-W."/>
        </authorList>
    </citation>
    <scope>NUCLEOTIDE SEQUENCE [LARGE SCALE GENOMIC DNA]</scope>
    <source>
        <strain evidence="1">26DY36</strain>
    </source>
</reference>
<proteinExistence type="predicted"/>
<dbReference type="PATRIC" id="fig|1267766.3.peg.2051"/>
<keyword evidence="2" id="KW-1185">Reference proteome</keyword>
<protein>
    <submittedName>
        <fullName evidence="1">Uncharacterized protein</fullName>
    </submittedName>
</protein>
<dbReference type="Proteomes" id="UP000034392">
    <property type="component" value="Chromosome"/>
</dbReference>
<dbReference type="EMBL" id="CP011452">
    <property type="protein sequence ID" value="AKH43063.1"/>
    <property type="molecule type" value="Genomic_DNA"/>
</dbReference>